<dbReference type="SUPFAM" id="SSF51126">
    <property type="entry name" value="Pectin lyase-like"/>
    <property type="match status" value="1"/>
</dbReference>
<evidence type="ECO:0000313" key="3">
    <source>
        <dbReference type="Proteomes" id="UP000324575"/>
    </source>
</evidence>
<sequence length="322" mass="37009">MEHCHLYDLGGSGIKIGTITLPSDDKVTNHIIVNNSIIHHGGYIFPCSVGLIIFHGSNNEITHNEIADFRYSAISAGWVWGYAHSPSKCNKIEFNHLHHLGWGELCDMGGVYTLGASEGTTVRNNVIHHVYSYDYGGWGLYTDEGSFGILMENNLVYVCKNSGFHQHYGRKNIIRNNIFALNLKAQLQVSRDEEQLSFTFTNNIVYFNRGDLLLGNVDRWKRLTVDMDHNCYWNTRVKGIDFYGMTYPEWKKLNRDTHSIIADPLFVNPEQYDFRFRNQSVAKKIKFKSFDYSQAGVYGSEEWLTKARLSPELLQEFNDVIK</sequence>
<protein>
    <recommendedName>
        <fullName evidence="1">Right handed beta helix domain-containing protein</fullName>
    </recommendedName>
</protein>
<dbReference type="PANTHER" id="PTHR36453:SF1">
    <property type="entry name" value="RIGHT HANDED BETA HELIX DOMAIN-CONTAINING PROTEIN"/>
    <property type="match status" value="1"/>
</dbReference>
<dbReference type="InterPro" id="IPR039448">
    <property type="entry name" value="Beta_helix"/>
</dbReference>
<dbReference type="Gene3D" id="2.160.20.10">
    <property type="entry name" value="Single-stranded right-handed beta-helix, Pectin lyase-like"/>
    <property type="match status" value="1"/>
</dbReference>
<evidence type="ECO:0000259" key="1">
    <source>
        <dbReference type="Pfam" id="PF13229"/>
    </source>
</evidence>
<feature type="domain" description="Right handed beta helix" evidence="1">
    <location>
        <begin position="29"/>
        <end position="182"/>
    </location>
</feature>
<comment type="caution">
    <text evidence="2">The sequence shown here is derived from an EMBL/GenBank/DDBJ whole genome shotgun (WGS) entry which is preliminary data.</text>
</comment>
<proteinExistence type="predicted"/>
<dbReference type="Proteomes" id="UP000324575">
    <property type="component" value="Unassembled WGS sequence"/>
</dbReference>
<accession>A0A5M8NYC5</accession>
<dbReference type="EMBL" id="SNRX01000075">
    <property type="protein sequence ID" value="KAA6300489.1"/>
    <property type="molecule type" value="Genomic_DNA"/>
</dbReference>
<organism evidence="2 3">
    <name type="scientific">Candidatus Ordinivivax streblomastigis</name>
    <dbReference type="NCBI Taxonomy" id="2540710"/>
    <lineage>
        <taxon>Bacteria</taxon>
        <taxon>Pseudomonadati</taxon>
        <taxon>Bacteroidota</taxon>
        <taxon>Bacteroidia</taxon>
        <taxon>Bacteroidales</taxon>
        <taxon>Candidatus Ordinivivax</taxon>
    </lineage>
</organism>
<gene>
    <name evidence="2" type="ORF">EZS26_003363</name>
</gene>
<name>A0A5M8NYC5_9BACT</name>
<dbReference type="InterPro" id="IPR012334">
    <property type="entry name" value="Pectin_lyas_fold"/>
</dbReference>
<reference evidence="2 3" key="1">
    <citation type="submission" date="2019-03" db="EMBL/GenBank/DDBJ databases">
        <title>Single cell metagenomics reveals metabolic interactions within the superorganism composed of flagellate Streblomastix strix and complex community of Bacteroidetes bacteria on its surface.</title>
        <authorList>
            <person name="Treitli S.C."/>
            <person name="Kolisko M."/>
            <person name="Husnik F."/>
            <person name="Keeling P."/>
            <person name="Hampl V."/>
        </authorList>
    </citation>
    <scope>NUCLEOTIDE SEQUENCE [LARGE SCALE GENOMIC DNA]</scope>
    <source>
        <strain evidence="2">St1</strain>
    </source>
</reference>
<dbReference type="PANTHER" id="PTHR36453">
    <property type="entry name" value="SECRETED PROTEIN-RELATED"/>
    <property type="match status" value="1"/>
</dbReference>
<dbReference type="InterPro" id="IPR011050">
    <property type="entry name" value="Pectin_lyase_fold/virulence"/>
</dbReference>
<dbReference type="AlphaFoldDB" id="A0A5M8NYC5"/>
<evidence type="ECO:0000313" key="2">
    <source>
        <dbReference type="EMBL" id="KAA6300489.1"/>
    </source>
</evidence>
<dbReference type="Pfam" id="PF13229">
    <property type="entry name" value="Beta_helix"/>
    <property type="match status" value="1"/>
</dbReference>